<dbReference type="EMBL" id="SBJO01000628">
    <property type="protein sequence ID" value="KAF9758288.1"/>
    <property type="molecule type" value="Genomic_DNA"/>
</dbReference>
<keyword evidence="3" id="KW-1185">Reference proteome</keyword>
<evidence type="ECO:0000313" key="2">
    <source>
        <dbReference type="EMBL" id="KAF9758288.1"/>
    </source>
</evidence>
<proteinExistence type="predicted"/>
<evidence type="ECO:0000256" key="1">
    <source>
        <dbReference type="SAM" id="MobiDB-lite"/>
    </source>
</evidence>
<evidence type="ECO:0000313" key="3">
    <source>
        <dbReference type="Proteomes" id="UP000740883"/>
    </source>
</evidence>
<reference evidence="2 3" key="1">
    <citation type="journal article" date="2020" name="Genome Biol. Evol.">
        <title>Comparative genomics of strictly vertically transmitted, feminizing microsporidia endosymbionts of amphipod crustaceans.</title>
        <authorList>
            <person name="Cormier A."/>
            <person name="Chebbi M.A."/>
            <person name="Giraud I."/>
            <person name="Wattier R."/>
            <person name="Teixeira M."/>
            <person name="Gilbert C."/>
            <person name="Rigaud T."/>
            <person name="Cordaux R."/>
        </authorList>
    </citation>
    <scope>NUCLEOTIDE SEQUENCE [LARGE SCALE GENOMIC DNA]</scope>
    <source>
        <strain evidence="2 3">Ou3-Ou53</strain>
    </source>
</reference>
<organism evidence="2 3">
    <name type="scientific">Nosema granulosis</name>
    <dbReference type="NCBI Taxonomy" id="83296"/>
    <lineage>
        <taxon>Eukaryota</taxon>
        <taxon>Fungi</taxon>
        <taxon>Fungi incertae sedis</taxon>
        <taxon>Microsporidia</taxon>
        <taxon>Nosematidae</taxon>
        <taxon>Nosema</taxon>
    </lineage>
</organism>
<protein>
    <submittedName>
        <fullName evidence="2">Uncharacterized protein</fullName>
    </submittedName>
</protein>
<name>A0A9P6KXY1_9MICR</name>
<accession>A0A9P6KXY1</accession>
<feature type="region of interest" description="Disordered" evidence="1">
    <location>
        <begin position="85"/>
        <end position="104"/>
    </location>
</feature>
<feature type="compositionally biased region" description="Basic and acidic residues" evidence="1">
    <location>
        <begin position="94"/>
        <end position="104"/>
    </location>
</feature>
<feature type="non-terminal residue" evidence="2">
    <location>
        <position position="1"/>
    </location>
</feature>
<gene>
    <name evidence="2" type="ORF">NGRA_3160</name>
</gene>
<dbReference type="Proteomes" id="UP000740883">
    <property type="component" value="Unassembled WGS sequence"/>
</dbReference>
<sequence length="104" mass="12286">RQAASIAKTFDFNHFPPDIDPLVKAKLLKRRERTNSIILHCTHEKRFAHYGRTIHQIWNETFQNTPMETIPVIVGTRNNPNIAKELIRRNPFNRNDRKNNSINK</sequence>
<dbReference type="AlphaFoldDB" id="A0A9P6KXY1"/>
<dbReference type="OrthoDB" id="10049630at2759"/>
<comment type="caution">
    <text evidence="2">The sequence shown here is derived from an EMBL/GenBank/DDBJ whole genome shotgun (WGS) entry which is preliminary data.</text>
</comment>